<dbReference type="RefSeq" id="XP_008720860.1">
    <property type="nucleotide sequence ID" value="XM_008722638.1"/>
</dbReference>
<gene>
    <name evidence="3" type="ORF">HMPREF1541_08319</name>
</gene>
<sequence length="151" mass="15270">MKTAAFALSALALAASASAATINKARSAQSDGSYAPAPSGSSPPTPAQGQPQQGQSDSSSVPSYYLDFTTQQLGADSQYSDASGTIDVSISGGDVLISVAVVNPADNAACFVRDAQGNQIRAFGGPDQDVDSVQFVEADGKQARSIHCQPA</sequence>
<feature type="signal peptide" evidence="2">
    <location>
        <begin position="1"/>
        <end position="19"/>
    </location>
</feature>
<feature type="compositionally biased region" description="Low complexity" evidence="1">
    <location>
        <begin position="30"/>
        <end position="40"/>
    </location>
</feature>
<dbReference type="GeneID" id="19975658"/>
<evidence type="ECO:0000313" key="4">
    <source>
        <dbReference type="Proteomes" id="UP000030752"/>
    </source>
</evidence>
<dbReference type="EMBL" id="KB822724">
    <property type="protein sequence ID" value="ETN37328.1"/>
    <property type="molecule type" value="Genomic_DNA"/>
</dbReference>
<feature type="chain" id="PRO_5004824375" evidence="2">
    <location>
        <begin position="20"/>
        <end position="151"/>
    </location>
</feature>
<feature type="region of interest" description="Disordered" evidence="1">
    <location>
        <begin position="25"/>
        <end position="62"/>
    </location>
</feature>
<dbReference type="InParanoid" id="W2RNQ6"/>
<dbReference type="VEuPathDB" id="FungiDB:HMPREF1541_08319"/>
<evidence type="ECO:0000256" key="2">
    <source>
        <dbReference type="SAM" id="SignalP"/>
    </source>
</evidence>
<accession>W2RNQ6</accession>
<name>W2RNQ6_CYPE1</name>
<keyword evidence="2" id="KW-0732">Signal</keyword>
<organism evidence="3 4">
    <name type="scientific">Cyphellophora europaea (strain CBS 101466)</name>
    <name type="common">Phialophora europaea</name>
    <dbReference type="NCBI Taxonomy" id="1220924"/>
    <lineage>
        <taxon>Eukaryota</taxon>
        <taxon>Fungi</taxon>
        <taxon>Dikarya</taxon>
        <taxon>Ascomycota</taxon>
        <taxon>Pezizomycotina</taxon>
        <taxon>Eurotiomycetes</taxon>
        <taxon>Chaetothyriomycetidae</taxon>
        <taxon>Chaetothyriales</taxon>
        <taxon>Cyphellophoraceae</taxon>
        <taxon>Cyphellophora</taxon>
    </lineage>
</organism>
<proteinExistence type="predicted"/>
<feature type="compositionally biased region" description="Low complexity" evidence="1">
    <location>
        <begin position="47"/>
        <end position="62"/>
    </location>
</feature>
<dbReference type="HOGENOM" id="CLU_1731396_0_0_1"/>
<dbReference type="AlphaFoldDB" id="W2RNQ6"/>
<keyword evidence="4" id="KW-1185">Reference proteome</keyword>
<protein>
    <submittedName>
        <fullName evidence="3">Uncharacterized protein</fullName>
    </submittedName>
</protein>
<dbReference type="Proteomes" id="UP000030752">
    <property type="component" value="Unassembled WGS sequence"/>
</dbReference>
<reference evidence="3 4" key="1">
    <citation type="submission" date="2013-03" db="EMBL/GenBank/DDBJ databases">
        <title>The Genome Sequence of Phialophora europaea CBS 101466.</title>
        <authorList>
            <consortium name="The Broad Institute Genomics Platform"/>
            <person name="Cuomo C."/>
            <person name="de Hoog S."/>
            <person name="Gorbushina A."/>
            <person name="Walker B."/>
            <person name="Young S.K."/>
            <person name="Zeng Q."/>
            <person name="Gargeya S."/>
            <person name="Fitzgerald M."/>
            <person name="Haas B."/>
            <person name="Abouelleil A."/>
            <person name="Allen A.W."/>
            <person name="Alvarado L."/>
            <person name="Arachchi H.M."/>
            <person name="Berlin A.M."/>
            <person name="Chapman S.B."/>
            <person name="Gainer-Dewar J."/>
            <person name="Goldberg J."/>
            <person name="Griggs A."/>
            <person name="Gujja S."/>
            <person name="Hansen M."/>
            <person name="Howarth C."/>
            <person name="Imamovic A."/>
            <person name="Ireland A."/>
            <person name="Larimer J."/>
            <person name="McCowan C."/>
            <person name="Murphy C."/>
            <person name="Pearson M."/>
            <person name="Poon T.W."/>
            <person name="Priest M."/>
            <person name="Roberts A."/>
            <person name="Saif S."/>
            <person name="Shea T."/>
            <person name="Sisk P."/>
            <person name="Sykes S."/>
            <person name="Wortman J."/>
            <person name="Nusbaum C."/>
            <person name="Birren B."/>
        </authorList>
    </citation>
    <scope>NUCLEOTIDE SEQUENCE [LARGE SCALE GENOMIC DNA]</scope>
    <source>
        <strain evidence="3 4">CBS 101466</strain>
    </source>
</reference>
<evidence type="ECO:0000256" key="1">
    <source>
        <dbReference type="SAM" id="MobiDB-lite"/>
    </source>
</evidence>
<evidence type="ECO:0000313" key="3">
    <source>
        <dbReference type="EMBL" id="ETN37328.1"/>
    </source>
</evidence>